<dbReference type="Gene3D" id="3.30.40.10">
    <property type="entry name" value="Zinc/RING finger domain, C3HC4 (zinc finger)"/>
    <property type="match status" value="1"/>
</dbReference>
<evidence type="ECO:0000256" key="7">
    <source>
        <dbReference type="ARBA" id="ARBA00022692"/>
    </source>
</evidence>
<feature type="compositionally biased region" description="Basic and acidic residues" evidence="16">
    <location>
        <begin position="698"/>
        <end position="712"/>
    </location>
</feature>
<evidence type="ECO:0000313" key="19">
    <source>
        <dbReference type="EMBL" id="OCF58187.1"/>
    </source>
</evidence>
<dbReference type="AlphaFoldDB" id="A0A1B9IRN2"/>
<keyword evidence="6" id="KW-0808">Transferase</keyword>
<evidence type="ECO:0000256" key="9">
    <source>
        <dbReference type="ARBA" id="ARBA00022771"/>
    </source>
</evidence>
<dbReference type="EC" id="2.3.2.27" evidence="5"/>
<evidence type="ECO:0000259" key="18">
    <source>
        <dbReference type="PROSITE" id="PS50089"/>
    </source>
</evidence>
<feature type="region of interest" description="Disordered" evidence="16">
    <location>
        <begin position="468"/>
        <end position="565"/>
    </location>
</feature>
<dbReference type="GO" id="GO:0061630">
    <property type="term" value="F:ubiquitin protein ligase activity"/>
    <property type="evidence" value="ECO:0007669"/>
    <property type="project" value="UniProtKB-EC"/>
</dbReference>
<keyword evidence="20" id="KW-1185">Reference proteome</keyword>
<proteinExistence type="inferred from homology"/>
<feature type="domain" description="RING-type" evidence="18">
    <location>
        <begin position="301"/>
        <end position="360"/>
    </location>
</feature>
<dbReference type="GO" id="GO:0036503">
    <property type="term" value="P:ERAD pathway"/>
    <property type="evidence" value="ECO:0007669"/>
    <property type="project" value="TreeGrafter"/>
</dbReference>
<dbReference type="GO" id="GO:0005789">
    <property type="term" value="C:endoplasmic reticulum membrane"/>
    <property type="evidence" value="ECO:0007669"/>
    <property type="project" value="UniProtKB-SubCell"/>
</dbReference>
<dbReference type="InterPro" id="IPR013083">
    <property type="entry name" value="Znf_RING/FYVE/PHD"/>
</dbReference>
<evidence type="ECO:0000256" key="5">
    <source>
        <dbReference type="ARBA" id="ARBA00012483"/>
    </source>
</evidence>
<feature type="transmembrane region" description="Helical" evidence="17">
    <location>
        <begin position="233"/>
        <end position="254"/>
    </location>
</feature>
<evidence type="ECO:0000256" key="2">
    <source>
        <dbReference type="ARBA" id="ARBA00004477"/>
    </source>
</evidence>
<dbReference type="SMART" id="SM00184">
    <property type="entry name" value="RING"/>
    <property type="match status" value="1"/>
</dbReference>
<evidence type="ECO:0000313" key="20">
    <source>
        <dbReference type="Proteomes" id="UP000092583"/>
    </source>
</evidence>
<feature type="region of interest" description="Disordered" evidence="16">
    <location>
        <begin position="369"/>
        <end position="402"/>
    </location>
</feature>
<dbReference type="PANTHER" id="PTHR22763">
    <property type="entry name" value="RING ZINC FINGER PROTEIN"/>
    <property type="match status" value="1"/>
</dbReference>
<dbReference type="GO" id="GO:0016567">
    <property type="term" value="P:protein ubiquitination"/>
    <property type="evidence" value="ECO:0007669"/>
    <property type="project" value="UniProtKB-UniPathway"/>
</dbReference>
<comment type="pathway">
    <text evidence="3">Protein modification; protein ubiquitination.</text>
</comment>
<feature type="compositionally biased region" description="Low complexity" evidence="16">
    <location>
        <begin position="371"/>
        <end position="383"/>
    </location>
</feature>
<evidence type="ECO:0000256" key="10">
    <source>
        <dbReference type="ARBA" id="ARBA00022786"/>
    </source>
</evidence>
<reference evidence="19 20" key="1">
    <citation type="submission" date="2013-07" db="EMBL/GenBank/DDBJ databases">
        <title>The Genome Sequence of Kwoniella mangroviensis CBS10435.</title>
        <authorList>
            <consortium name="The Broad Institute Genome Sequencing Platform"/>
            <person name="Cuomo C."/>
            <person name="Litvintseva A."/>
            <person name="Chen Y."/>
            <person name="Heitman J."/>
            <person name="Sun S."/>
            <person name="Springer D."/>
            <person name="Dromer F."/>
            <person name="Young S.K."/>
            <person name="Zeng Q."/>
            <person name="Gargeya S."/>
            <person name="Fitzgerald M."/>
            <person name="Abouelleil A."/>
            <person name="Alvarado L."/>
            <person name="Berlin A.M."/>
            <person name="Chapman S.B."/>
            <person name="Dewar J."/>
            <person name="Goldberg J."/>
            <person name="Griggs A."/>
            <person name="Gujja S."/>
            <person name="Hansen M."/>
            <person name="Howarth C."/>
            <person name="Imamovic A."/>
            <person name="Larimer J."/>
            <person name="McCowan C."/>
            <person name="Murphy C."/>
            <person name="Pearson M."/>
            <person name="Priest M."/>
            <person name="Roberts A."/>
            <person name="Saif S."/>
            <person name="Shea T."/>
            <person name="Sykes S."/>
            <person name="Wortman J."/>
            <person name="Nusbaum C."/>
            <person name="Birren B."/>
        </authorList>
    </citation>
    <scope>NUCLEOTIDE SEQUENCE [LARGE SCALE GENOMIC DNA]</scope>
    <source>
        <strain evidence="19 20">CBS 10435</strain>
    </source>
</reference>
<dbReference type="STRING" id="1331196.A0A1B9IRN2"/>
<dbReference type="InterPro" id="IPR001841">
    <property type="entry name" value="Znf_RING"/>
</dbReference>
<feature type="transmembrane region" description="Helical" evidence="17">
    <location>
        <begin position="46"/>
        <end position="66"/>
    </location>
</feature>
<dbReference type="InterPro" id="IPR024766">
    <property type="entry name" value="Znf_RING_H2"/>
</dbReference>
<evidence type="ECO:0000256" key="13">
    <source>
        <dbReference type="ARBA" id="ARBA00022989"/>
    </source>
</evidence>
<sequence length="731" mass="80734">MVPRLAIYGLSSTLLASGVVYSALNTRPNFYAAAVALGRSSGALMVLANFALFNTILFGIGLKKIFFGQLRAIEYEHLFERLWIFLTESLLALTIFRDDFSAPFAFMYCLLLFLKCFHWITADRVDYMDQIPPPGPPTLYHIRITSIIVLLAIFDFALVSYSIEAILSEGVSAMVLFASEFTILNASILGTAARYAVGLVDLRRARGRADAPPWEEKSMWLFYVDLTVDFMKLLTYLSFFLVILLHYGLPLHILRDVYMTLRSFISRCGDLIRYRRATRDMDALYPDATEEEMERGGDRTCIICREEMIPRAVAEREGNTGSGEGGGPNETPKKLACGHIFHFHCLRSWLERQQSCPTCRRDVLHTPAPAPGRAAAQRNAAGGNPPPAQPGAVPQQPQQQDRNNIQQAYNEYFQLPRMGWDNPVPVPQPTALPQAGSQGNTARREDSIDERLQRGIWGGPIIPGRFFPAPLGAAPRFQQSSTHAGPSSPFTPPLSQPSSSRVTQPAGQNPPPTISRREFHLSVPATPQMSGSVTPFSSNPPVVFSPTGTARPIPQVEGENDDKEVEEVVEVDEVAVRRKAAEAALKRFGGSTFHSASIGKVKGKGKEKEVPVEAQVGNQNENINLDDWETLPTVHPRLIPSSSDLLGDRQHQHPNLSDSSSVTAAGSLEERIQVLRKVDETIWGLVGELTRLQSSWQAEREGLDSISDKEEGSGPGPVGRPRLEIPDEDQQ</sequence>
<evidence type="ECO:0000256" key="17">
    <source>
        <dbReference type="SAM" id="Phobius"/>
    </source>
</evidence>
<keyword evidence="12" id="KW-0862">Zinc</keyword>
<dbReference type="InterPro" id="IPR050731">
    <property type="entry name" value="HRD1_E3_ubiq-ligases"/>
</dbReference>
<keyword evidence="14 17" id="KW-0472">Membrane</keyword>
<dbReference type="PANTHER" id="PTHR22763:SF184">
    <property type="entry name" value="E3 UBIQUITIN-PROTEIN LIGASE SYNOVIOLIN"/>
    <property type="match status" value="1"/>
</dbReference>
<dbReference type="UniPathway" id="UPA00143"/>
<feature type="transmembrane region" description="Helical" evidence="17">
    <location>
        <begin position="102"/>
        <end position="121"/>
    </location>
</feature>
<evidence type="ECO:0000256" key="6">
    <source>
        <dbReference type="ARBA" id="ARBA00022679"/>
    </source>
</evidence>
<dbReference type="GO" id="GO:0008270">
    <property type="term" value="F:zinc ion binding"/>
    <property type="evidence" value="ECO:0007669"/>
    <property type="project" value="UniProtKB-KW"/>
</dbReference>
<comment type="similarity">
    <text evidence="4">Belongs to the HRD1 family.</text>
</comment>
<feature type="compositionally biased region" description="Polar residues" evidence="16">
    <location>
        <begin position="653"/>
        <end position="663"/>
    </location>
</feature>
<organism evidence="19 20">
    <name type="scientific">Kwoniella mangroviensis CBS 10435</name>
    <dbReference type="NCBI Taxonomy" id="1331196"/>
    <lineage>
        <taxon>Eukaryota</taxon>
        <taxon>Fungi</taxon>
        <taxon>Dikarya</taxon>
        <taxon>Basidiomycota</taxon>
        <taxon>Agaricomycotina</taxon>
        <taxon>Tremellomycetes</taxon>
        <taxon>Tremellales</taxon>
        <taxon>Cryptococcaceae</taxon>
        <taxon>Kwoniella</taxon>
    </lineage>
</organism>
<dbReference type="InterPro" id="IPR057992">
    <property type="entry name" value="TPR_SYVN1_N"/>
</dbReference>
<dbReference type="SUPFAM" id="SSF57850">
    <property type="entry name" value="RING/U-box"/>
    <property type="match status" value="1"/>
</dbReference>
<evidence type="ECO:0000256" key="3">
    <source>
        <dbReference type="ARBA" id="ARBA00004906"/>
    </source>
</evidence>
<evidence type="ECO:0000256" key="12">
    <source>
        <dbReference type="ARBA" id="ARBA00022833"/>
    </source>
</evidence>
<feature type="region of interest" description="Disordered" evidence="16">
    <location>
        <begin position="639"/>
        <end position="663"/>
    </location>
</feature>
<feature type="transmembrane region" description="Helical" evidence="17">
    <location>
        <begin position="142"/>
        <end position="163"/>
    </location>
</feature>
<accession>A0A1B9IRN2</accession>
<evidence type="ECO:0000256" key="1">
    <source>
        <dbReference type="ARBA" id="ARBA00000900"/>
    </source>
</evidence>
<keyword evidence="13 17" id="KW-1133">Transmembrane helix</keyword>
<dbReference type="GO" id="GO:0043161">
    <property type="term" value="P:proteasome-mediated ubiquitin-dependent protein catabolic process"/>
    <property type="evidence" value="ECO:0007669"/>
    <property type="project" value="TreeGrafter"/>
</dbReference>
<dbReference type="Proteomes" id="UP000092583">
    <property type="component" value="Unassembled WGS sequence"/>
</dbReference>
<dbReference type="CDD" id="cd16479">
    <property type="entry name" value="RING-H2_synoviolin"/>
    <property type="match status" value="1"/>
</dbReference>
<dbReference type="OrthoDB" id="7759664at2759"/>
<feature type="region of interest" description="Disordered" evidence="16">
    <location>
        <begin position="694"/>
        <end position="731"/>
    </location>
</feature>
<evidence type="ECO:0000256" key="16">
    <source>
        <dbReference type="SAM" id="MobiDB-lite"/>
    </source>
</evidence>
<dbReference type="PROSITE" id="PS50089">
    <property type="entry name" value="ZF_RING_2"/>
    <property type="match status" value="1"/>
</dbReference>
<evidence type="ECO:0000256" key="4">
    <source>
        <dbReference type="ARBA" id="ARBA00010089"/>
    </source>
</evidence>
<comment type="catalytic activity">
    <reaction evidence="1">
        <text>S-ubiquitinyl-[E2 ubiquitin-conjugating enzyme]-L-cysteine + [acceptor protein]-L-lysine = [E2 ubiquitin-conjugating enzyme]-L-cysteine + N(6)-ubiquitinyl-[acceptor protein]-L-lysine.</text>
        <dbReference type="EC" id="2.3.2.27"/>
    </reaction>
</comment>
<evidence type="ECO:0000256" key="11">
    <source>
        <dbReference type="ARBA" id="ARBA00022824"/>
    </source>
</evidence>
<dbReference type="InterPro" id="IPR058051">
    <property type="entry name" value="Znf_RING_synoviolin"/>
</dbReference>
<evidence type="ECO:0000256" key="8">
    <source>
        <dbReference type="ARBA" id="ARBA00022723"/>
    </source>
</evidence>
<keyword evidence="9 15" id="KW-0863">Zinc-finger</keyword>
<feature type="compositionally biased region" description="Polar residues" evidence="16">
    <location>
        <begin position="496"/>
        <end position="507"/>
    </location>
</feature>
<dbReference type="Pfam" id="PF12678">
    <property type="entry name" value="zf-rbx1"/>
    <property type="match status" value="1"/>
</dbReference>
<dbReference type="EMBL" id="KI669462">
    <property type="protein sequence ID" value="OCF58187.1"/>
    <property type="molecule type" value="Genomic_DNA"/>
</dbReference>
<evidence type="ECO:0000256" key="14">
    <source>
        <dbReference type="ARBA" id="ARBA00023136"/>
    </source>
</evidence>
<feature type="region of interest" description="Disordered" evidence="16">
    <location>
        <begin position="420"/>
        <end position="446"/>
    </location>
</feature>
<name>A0A1B9IRN2_9TREE</name>
<comment type="subcellular location">
    <subcellularLocation>
        <location evidence="2">Endoplasmic reticulum membrane</location>
        <topology evidence="2">Multi-pass membrane protein</topology>
    </subcellularLocation>
</comment>
<feature type="compositionally biased region" description="Low complexity" evidence="16">
    <location>
        <begin position="390"/>
        <end position="402"/>
    </location>
</feature>
<keyword evidence="10" id="KW-0833">Ubl conjugation pathway</keyword>
<protein>
    <recommendedName>
        <fullName evidence="5">RING-type E3 ubiquitin transferase</fullName>
        <ecNumber evidence="5">2.3.2.27</ecNumber>
    </recommendedName>
</protein>
<keyword evidence="11" id="KW-0256">Endoplasmic reticulum</keyword>
<reference evidence="20" key="2">
    <citation type="submission" date="2013-12" db="EMBL/GenBank/DDBJ databases">
        <title>Evolution of pathogenesis and genome organization in the Tremellales.</title>
        <authorList>
            <person name="Cuomo C."/>
            <person name="Litvintseva A."/>
            <person name="Heitman J."/>
            <person name="Chen Y."/>
            <person name="Sun S."/>
            <person name="Springer D."/>
            <person name="Dromer F."/>
            <person name="Young S."/>
            <person name="Zeng Q."/>
            <person name="Chapman S."/>
            <person name="Gujja S."/>
            <person name="Saif S."/>
            <person name="Birren B."/>
        </authorList>
    </citation>
    <scope>NUCLEOTIDE SEQUENCE [LARGE SCALE GENOMIC DNA]</scope>
    <source>
        <strain evidence="20">CBS 10435</strain>
    </source>
</reference>
<gene>
    <name evidence="19" type="ORF">L486_04217</name>
</gene>
<evidence type="ECO:0000256" key="15">
    <source>
        <dbReference type="PROSITE-ProRule" id="PRU00175"/>
    </source>
</evidence>
<feature type="transmembrane region" description="Helical" evidence="17">
    <location>
        <begin position="175"/>
        <end position="197"/>
    </location>
</feature>
<keyword evidence="7 17" id="KW-0812">Transmembrane</keyword>
<keyword evidence="8" id="KW-0479">Metal-binding</keyword>
<feature type="compositionally biased region" description="Low complexity" evidence="16">
    <location>
        <begin position="532"/>
        <end position="547"/>
    </location>
</feature>
<dbReference type="Pfam" id="PF25563">
    <property type="entry name" value="TPR_SYVN1_N"/>
    <property type="match status" value="1"/>
</dbReference>